<dbReference type="PANTHER" id="PTHR36154">
    <property type="entry name" value="DNA-BINDING TRANSCRIPTIONAL ACTIVATOR ALPA"/>
    <property type="match status" value="1"/>
</dbReference>
<dbReference type="EMBL" id="REFR01000011">
    <property type="protein sequence ID" value="RMB07902.1"/>
    <property type="molecule type" value="Genomic_DNA"/>
</dbReference>
<dbReference type="AlphaFoldDB" id="A0A3M0CEU0"/>
<protein>
    <submittedName>
        <fullName evidence="1">AlpA family transcriptional regulator</fullName>
    </submittedName>
</protein>
<dbReference type="InterPro" id="IPR010260">
    <property type="entry name" value="AlpA"/>
</dbReference>
<dbReference type="Gene3D" id="1.10.238.160">
    <property type="match status" value="1"/>
</dbReference>
<sequence>MRVEDKPIMDPYGRFLRLPEVEATVGLKKSKLYALMKEADDPFPSPIHVGTRALWVEADIVAWKAKRIEKARQNRSD</sequence>
<proteinExistence type="predicted"/>
<dbReference type="PANTHER" id="PTHR36154:SF1">
    <property type="entry name" value="DNA-BINDING TRANSCRIPTIONAL ACTIVATOR ALPA"/>
    <property type="match status" value="1"/>
</dbReference>
<gene>
    <name evidence="1" type="ORF">BXY39_1996</name>
</gene>
<keyword evidence="2" id="KW-1185">Reference proteome</keyword>
<dbReference type="InParanoid" id="A0A3M0CEU0"/>
<dbReference type="Proteomes" id="UP000271227">
    <property type="component" value="Unassembled WGS sequence"/>
</dbReference>
<name>A0A3M0CEU0_9PROT</name>
<evidence type="ECO:0000313" key="2">
    <source>
        <dbReference type="Proteomes" id="UP000271227"/>
    </source>
</evidence>
<accession>A0A3M0CEU0</accession>
<evidence type="ECO:0000313" key="1">
    <source>
        <dbReference type="EMBL" id="RMB07902.1"/>
    </source>
</evidence>
<dbReference type="RefSeq" id="WP_211332173.1">
    <property type="nucleotide sequence ID" value="NZ_REFR01000011.1"/>
</dbReference>
<dbReference type="Pfam" id="PF05930">
    <property type="entry name" value="Phage_AlpA"/>
    <property type="match status" value="1"/>
</dbReference>
<comment type="caution">
    <text evidence="1">The sequence shown here is derived from an EMBL/GenBank/DDBJ whole genome shotgun (WGS) entry which is preliminary data.</text>
</comment>
<organism evidence="1 2">
    <name type="scientific">Eilatimonas milleporae</name>
    <dbReference type="NCBI Taxonomy" id="911205"/>
    <lineage>
        <taxon>Bacteria</taxon>
        <taxon>Pseudomonadati</taxon>
        <taxon>Pseudomonadota</taxon>
        <taxon>Alphaproteobacteria</taxon>
        <taxon>Kordiimonadales</taxon>
        <taxon>Kordiimonadaceae</taxon>
        <taxon>Eilatimonas</taxon>
    </lineage>
</organism>
<dbReference type="InterPro" id="IPR052931">
    <property type="entry name" value="Prophage_regulatory_activator"/>
</dbReference>
<reference evidence="1 2" key="1">
    <citation type="submission" date="2018-10" db="EMBL/GenBank/DDBJ databases">
        <title>Genomic Encyclopedia of Archaeal and Bacterial Type Strains, Phase II (KMG-II): from individual species to whole genera.</title>
        <authorList>
            <person name="Goeker M."/>
        </authorList>
    </citation>
    <scope>NUCLEOTIDE SEQUENCE [LARGE SCALE GENOMIC DNA]</scope>
    <source>
        <strain evidence="1 2">DSM 25217</strain>
    </source>
</reference>